<dbReference type="AlphaFoldDB" id="A0A941AMZ5"/>
<comment type="caution">
    <text evidence="1">The sequence shown here is derived from an EMBL/GenBank/DDBJ whole genome shotgun (WGS) entry which is preliminary data.</text>
</comment>
<proteinExistence type="predicted"/>
<dbReference type="InterPro" id="IPR058600">
    <property type="entry name" value="YhjD-like"/>
</dbReference>
<sequence>MHIKTDEMKLARLFIYLPMARKVLEKDLTKVNAAGFKFSEPYTEMIEGCIERIGKEIYKVKRDMNKTGLKVYENGKESSGMFTKYLVKCRGYEQELSILNEVIKNSVRDIIHNYMIND</sequence>
<reference evidence="1" key="1">
    <citation type="submission" date="2021-03" db="EMBL/GenBank/DDBJ databases">
        <title>Bacillus suaedae sp. nov., isolated from Suaeda aralocaspica.</title>
        <authorList>
            <person name="Lei R.F.R."/>
        </authorList>
    </citation>
    <scope>NUCLEOTIDE SEQUENCE</scope>
    <source>
        <strain evidence="1">YZJH907-2</strain>
    </source>
</reference>
<evidence type="ECO:0000313" key="2">
    <source>
        <dbReference type="Proteomes" id="UP000678228"/>
    </source>
</evidence>
<protein>
    <submittedName>
        <fullName evidence="1">Uncharacterized protein</fullName>
    </submittedName>
</protein>
<accession>A0A941AMZ5</accession>
<gene>
    <name evidence="1" type="ORF">J7W16_04340</name>
</gene>
<name>A0A941AMZ5_9BACI</name>
<dbReference type="RefSeq" id="WP_210596002.1">
    <property type="nucleotide sequence ID" value="NZ_JAGKSQ010000002.1"/>
</dbReference>
<dbReference type="Pfam" id="PF26325">
    <property type="entry name" value="YhjD"/>
    <property type="match status" value="1"/>
</dbReference>
<dbReference type="EMBL" id="JAGKSQ010000002">
    <property type="protein sequence ID" value="MBP3950351.1"/>
    <property type="molecule type" value="Genomic_DNA"/>
</dbReference>
<dbReference type="Proteomes" id="UP000678228">
    <property type="component" value="Unassembled WGS sequence"/>
</dbReference>
<keyword evidence="2" id="KW-1185">Reference proteome</keyword>
<organism evidence="1 2">
    <name type="scientific">Halalkalibacter suaedae</name>
    <dbReference type="NCBI Taxonomy" id="2822140"/>
    <lineage>
        <taxon>Bacteria</taxon>
        <taxon>Bacillati</taxon>
        <taxon>Bacillota</taxon>
        <taxon>Bacilli</taxon>
        <taxon>Bacillales</taxon>
        <taxon>Bacillaceae</taxon>
        <taxon>Halalkalibacter</taxon>
    </lineage>
</organism>
<evidence type="ECO:0000313" key="1">
    <source>
        <dbReference type="EMBL" id="MBP3950351.1"/>
    </source>
</evidence>